<gene>
    <name evidence="7" type="ORF">Aory05_000887400</name>
</gene>
<comment type="subunit">
    <text evidence="2">Homotetramer.</text>
</comment>
<dbReference type="Pfam" id="PF02065">
    <property type="entry name" value="Melibiase"/>
    <property type="match status" value="1"/>
</dbReference>
<feature type="domain" description="Glycosyl hydrolase family 36 N-terminal" evidence="6">
    <location>
        <begin position="79"/>
        <end position="146"/>
    </location>
</feature>
<dbReference type="Gene3D" id="2.70.98.60">
    <property type="entry name" value="alpha-galactosidase from lactobacil brevis"/>
    <property type="match status" value="1"/>
</dbReference>
<dbReference type="InterPro" id="IPR038417">
    <property type="entry name" value="Alpga-gal_N_sf"/>
</dbReference>
<dbReference type="EMBL" id="BSYB01000040">
    <property type="protein sequence ID" value="GMG50356.1"/>
    <property type="molecule type" value="Genomic_DNA"/>
</dbReference>
<dbReference type="InterPro" id="IPR050985">
    <property type="entry name" value="Alpha-glycosidase_related"/>
</dbReference>
<keyword evidence="4" id="KW-0378">Hydrolase</keyword>
<protein>
    <recommendedName>
        <fullName evidence="3">alpha-galactosidase</fullName>
        <ecNumber evidence="3">3.2.1.22</ecNumber>
    </recommendedName>
</protein>
<keyword evidence="8" id="KW-1185">Reference proteome</keyword>
<comment type="catalytic activity">
    <reaction evidence="1">
        <text>Hydrolysis of terminal, non-reducing alpha-D-galactose residues in alpha-D-galactosides, including galactose oligosaccharides, galactomannans and galactolipids.</text>
        <dbReference type="EC" id="3.2.1.22"/>
    </reaction>
</comment>
<dbReference type="PANTHER" id="PTHR43053:SF3">
    <property type="entry name" value="ALPHA-GALACTOSIDASE C-RELATED"/>
    <property type="match status" value="1"/>
</dbReference>
<evidence type="ECO:0000313" key="8">
    <source>
        <dbReference type="Proteomes" id="UP001165189"/>
    </source>
</evidence>
<dbReference type="InterPro" id="IPR002252">
    <property type="entry name" value="Glyco_hydro_36"/>
</dbReference>
<evidence type="ECO:0000256" key="4">
    <source>
        <dbReference type="ARBA" id="ARBA00022801"/>
    </source>
</evidence>
<dbReference type="InterPro" id="IPR013785">
    <property type="entry name" value="Aldolase_TIM"/>
</dbReference>
<evidence type="ECO:0000256" key="2">
    <source>
        <dbReference type="ARBA" id="ARBA00011881"/>
    </source>
</evidence>
<dbReference type="Gene3D" id="3.20.20.70">
    <property type="entry name" value="Aldolase class I"/>
    <property type="match status" value="1"/>
</dbReference>
<evidence type="ECO:0000256" key="5">
    <source>
        <dbReference type="ARBA" id="ARBA00023295"/>
    </source>
</evidence>
<reference evidence="7" key="1">
    <citation type="submission" date="2023-04" db="EMBL/GenBank/DDBJ databases">
        <title>Aspergillus oryzae var. brunneus NBRC 4377.</title>
        <authorList>
            <person name="Ichikawa N."/>
            <person name="Sato H."/>
            <person name="Tonouchi N."/>
        </authorList>
    </citation>
    <scope>NUCLEOTIDE SEQUENCE</scope>
    <source>
        <strain evidence="7">NBRC 4377</strain>
    </source>
</reference>
<comment type="caution">
    <text evidence="7">The sequence shown here is derived from an EMBL/GenBank/DDBJ whole genome shotgun (WGS) entry which is preliminary data.</text>
</comment>
<proteinExistence type="predicted"/>
<dbReference type="InterPro" id="IPR031704">
    <property type="entry name" value="Glyco_hydro_36_N"/>
</dbReference>
<dbReference type="Proteomes" id="UP001165189">
    <property type="component" value="Unassembled WGS sequence"/>
</dbReference>
<accession>A0ABQ6KZA6</accession>
<dbReference type="EC" id="3.2.1.22" evidence="3"/>
<evidence type="ECO:0000256" key="1">
    <source>
        <dbReference type="ARBA" id="ARBA00001255"/>
    </source>
</evidence>
<evidence type="ECO:0000259" key="6">
    <source>
        <dbReference type="Pfam" id="PF16875"/>
    </source>
</evidence>
<evidence type="ECO:0000313" key="7">
    <source>
        <dbReference type="EMBL" id="GMG50356.1"/>
    </source>
</evidence>
<keyword evidence="5" id="KW-0326">Glycosidase</keyword>
<sequence>MALPKTITLQTDVLSVNVYVDDQGAAFLQEVIPLPGSSRPSVSKYFANPYAPLVEVRLAGEGTAKHKSSKSLIGTYVGTRLRYRSHEIRQHADTHTLNVTLKDPVSNVTIIAHLTIYQSTRVLRATSTIRNDSDNDIVVTQLSSLVLGGLTTGAEKWWSNYVLAVPNNSWFREAQWIDHDLPSLGIDDYGVYGRPEEHAASLGHYSVSNRGTFSTEGHLPMGLLKRTDNTETWLWQVENNGSWRWEVGDWKDSVYLAAGGPVETDHDWRQTLYPGQEFTTVPVALCHVLENYEHAFAEMTRYRRQMRRKHQDHEQLPIIFNDYMNCLMGDPTDEKILALVDPVVRTGAEYFVIDAGWYADDSGWWDDVGLWEPSKKRFPMGFRELLLHLKTKGLTPGLWIEPEVIGVRSVVAEQLPYEAFFQRNGQRIVEKGRYQLDYRNAAVREHMHAVIHRLVTEYGVGYFKFDYNIEVIQGTDINCSSSGSGQLDHNRAYLQWVTELHDRYPGLVIENCSSGAQRMDYAMLAVHALQSTSDQQDPDRYAAIAAALPTAVTPEQGAIWAYPQPEWDDETNAMTVVNSLLGRVHLSGRLDKLRPHQFELIKQGMDVYRTIRADLPTATAFWPLGLPRWHDEWVALGMAVHTPDNCDSGVRYLAVWRRGGLDSVELPIPGLRGLRVKAELLYPSTFPCEISWELAQGILHIRIPSKLSARLLKLTSGNVR</sequence>
<name>A0ABQ6KZA6_ASPOZ</name>
<organism evidence="7 8">
    <name type="scientific">Aspergillus oryzae var. brunneus</name>
    <dbReference type="NCBI Taxonomy" id="332754"/>
    <lineage>
        <taxon>Eukaryota</taxon>
        <taxon>Fungi</taxon>
        <taxon>Dikarya</taxon>
        <taxon>Ascomycota</taxon>
        <taxon>Pezizomycotina</taxon>
        <taxon>Eurotiomycetes</taxon>
        <taxon>Eurotiomycetidae</taxon>
        <taxon>Eurotiales</taxon>
        <taxon>Aspergillaceae</taxon>
        <taxon>Aspergillus</taxon>
        <taxon>Aspergillus subgen. Circumdati</taxon>
    </lineage>
</organism>
<dbReference type="PRINTS" id="PR00743">
    <property type="entry name" value="GLHYDRLASE36"/>
</dbReference>
<dbReference type="SUPFAM" id="SSF51445">
    <property type="entry name" value="(Trans)glycosidases"/>
    <property type="match status" value="1"/>
</dbReference>
<evidence type="ECO:0000256" key="3">
    <source>
        <dbReference type="ARBA" id="ARBA00012755"/>
    </source>
</evidence>
<dbReference type="PANTHER" id="PTHR43053">
    <property type="entry name" value="GLYCOSIDASE FAMILY 31"/>
    <property type="match status" value="1"/>
</dbReference>
<dbReference type="CDD" id="cd14791">
    <property type="entry name" value="GH36"/>
    <property type="match status" value="1"/>
</dbReference>
<dbReference type="InterPro" id="IPR017853">
    <property type="entry name" value="GH"/>
</dbReference>
<dbReference type="Pfam" id="PF16875">
    <property type="entry name" value="Glyco_hydro_36N"/>
    <property type="match status" value="1"/>
</dbReference>